<protein>
    <recommendedName>
        <fullName evidence="11">Zinc metalloprotease</fullName>
        <ecNumber evidence="11">3.4.24.-</ecNumber>
    </recommendedName>
</protein>
<evidence type="ECO:0000256" key="5">
    <source>
        <dbReference type="ARBA" id="ARBA00022692"/>
    </source>
</evidence>
<dbReference type="InterPro" id="IPR008915">
    <property type="entry name" value="Peptidase_M50"/>
</dbReference>
<dbReference type="GO" id="GO:0008233">
    <property type="term" value="F:peptidase activity"/>
    <property type="evidence" value="ECO:0007669"/>
    <property type="project" value="UniProtKB-KW"/>
</dbReference>
<feature type="transmembrane region" description="Helical" evidence="11">
    <location>
        <begin position="426"/>
        <end position="445"/>
    </location>
</feature>
<organism evidence="13 14">
    <name type="scientific">Candidatus Litorirhabdus singularis</name>
    <dbReference type="NCBI Taxonomy" id="2518993"/>
    <lineage>
        <taxon>Bacteria</taxon>
        <taxon>Pseudomonadati</taxon>
        <taxon>Pseudomonadota</taxon>
        <taxon>Gammaproteobacteria</taxon>
        <taxon>Cellvibrionales</taxon>
        <taxon>Halieaceae</taxon>
        <taxon>Candidatus Litorirhabdus</taxon>
    </lineage>
</organism>
<dbReference type="NCBIfam" id="TIGR00054">
    <property type="entry name" value="RIP metalloprotease RseP"/>
    <property type="match status" value="1"/>
</dbReference>
<dbReference type="Proteomes" id="UP001143362">
    <property type="component" value="Unassembled WGS sequence"/>
</dbReference>
<comment type="caution">
    <text evidence="13">The sequence shown here is derived from an EMBL/GenBank/DDBJ whole genome shotgun (WGS) entry which is preliminary data.</text>
</comment>
<dbReference type="RefSeq" id="WP_279246174.1">
    <property type="nucleotide sequence ID" value="NZ_SHNN01000003.1"/>
</dbReference>
<dbReference type="EMBL" id="SHNN01000003">
    <property type="protein sequence ID" value="MCX2982146.1"/>
    <property type="molecule type" value="Genomic_DNA"/>
</dbReference>
<evidence type="ECO:0000256" key="2">
    <source>
        <dbReference type="ARBA" id="ARBA00004141"/>
    </source>
</evidence>
<evidence type="ECO:0000256" key="4">
    <source>
        <dbReference type="ARBA" id="ARBA00022670"/>
    </source>
</evidence>
<dbReference type="GO" id="GO:0006508">
    <property type="term" value="P:proteolysis"/>
    <property type="evidence" value="ECO:0007669"/>
    <property type="project" value="UniProtKB-KW"/>
</dbReference>
<dbReference type="PANTHER" id="PTHR42837">
    <property type="entry name" value="REGULATOR OF SIGMA-E PROTEASE RSEP"/>
    <property type="match status" value="1"/>
</dbReference>
<feature type="transmembrane region" description="Helical" evidence="11">
    <location>
        <begin position="380"/>
        <end position="402"/>
    </location>
</feature>
<dbReference type="Pfam" id="PF17820">
    <property type="entry name" value="PDZ_6"/>
    <property type="match status" value="1"/>
</dbReference>
<feature type="transmembrane region" description="Helical" evidence="11">
    <location>
        <begin position="7"/>
        <end position="28"/>
    </location>
</feature>
<dbReference type="PANTHER" id="PTHR42837:SF2">
    <property type="entry name" value="MEMBRANE METALLOPROTEASE ARASP2, CHLOROPLASTIC-RELATED"/>
    <property type="match status" value="1"/>
</dbReference>
<dbReference type="InterPro" id="IPR004387">
    <property type="entry name" value="Pept_M50_Zn"/>
</dbReference>
<evidence type="ECO:0000313" key="13">
    <source>
        <dbReference type="EMBL" id="MCX2982146.1"/>
    </source>
</evidence>
<evidence type="ECO:0000256" key="8">
    <source>
        <dbReference type="ARBA" id="ARBA00022989"/>
    </source>
</evidence>
<dbReference type="InterPro" id="IPR041489">
    <property type="entry name" value="PDZ_6"/>
</dbReference>
<accession>A0ABT3TIN8</accession>
<evidence type="ECO:0000259" key="12">
    <source>
        <dbReference type="SMART" id="SM00228"/>
    </source>
</evidence>
<dbReference type="InterPro" id="IPR036034">
    <property type="entry name" value="PDZ_sf"/>
</dbReference>
<keyword evidence="6 11" id="KW-0378">Hydrolase</keyword>
<keyword evidence="14" id="KW-1185">Reference proteome</keyword>
<evidence type="ECO:0000256" key="10">
    <source>
        <dbReference type="ARBA" id="ARBA00023136"/>
    </source>
</evidence>
<comment type="similarity">
    <text evidence="3 11">Belongs to the peptidase M50B family.</text>
</comment>
<keyword evidence="4 13" id="KW-0645">Protease</keyword>
<comment type="cofactor">
    <cofactor evidence="1 11">
        <name>Zn(2+)</name>
        <dbReference type="ChEBI" id="CHEBI:29105"/>
    </cofactor>
</comment>
<keyword evidence="10 11" id="KW-0472">Membrane</keyword>
<evidence type="ECO:0000256" key="7">
    <source>
        <dbReference type="ARBA" id="ARBA00022833"/>
    </source>
</evidence>
<name>A0ABT3TIN8_9GAMM</name>
<keyword evidence="7 11" id="KW-0862">Zinc</keyword>
<dbReference type="NCBIfam" id="NF008046">
    <property type="entry name" value="PRK10779.1"/>
    <property type="match status" value="1"/>
</dbReference>
<dbReference type="Pfam" id="PF02163">
    <property type="entry name" value="Peptidase_M50"/>
    <property type="match status" value="1"/>
</dbReference>
<feature type="domain" description="PDZ" evidence="12">
    <location>
        <begin position="211"/>
        <end position="280"/>
    </location>
</feature>
<keyword evidence="5 11" id="KW-0812">Transmembrane</keyword>
<feature type="domain" description="PDZ" evidence="12">
    <location>
        <begin position="114"/>
        <end position="186"/>
    </location>
</feature>
<evidence type="ECO:0000256" key="1">
    <source>
        <dbReference type="ARBA" id="ARBA00001947"/>
    </source>
</evidence>
<evidence type="ECO:0000313" key="14">
    <source>
        <dbReference type="Proteomes" id="UP001143362"/>
    </source>
</evidence>
<evidence type="ECO:0000256" key="6">
    <source>
        <dbReference type="ARBA" id="ARBA00022801"/>
    </source>
</evidence>
<dbReference type="CDD" id="cd23081">
    <property type="entry name" value="cpPDZ_EcRseP-like"/>
    <property type="match status" value="1"/>
</dbReference>
<dbReference type="SUPFAM" id="SSF50156">
    <property type="entry name" value="PDZ domain-like"/>
    <property type="match status" value="2"/>
</dbReference>
<gene>
    <name evidence="13" type="primary">rseP</name>
    <name evidence="13" type="ORF">EYC98_14890</name>
</gene>
<dbReference type="InterPro" id="IPR001478">
    <property type="entry name" value="PDZ"/>
</dbReference>
<keyword evidence="11" id="KW-0479">Metal-binding</keyword>
<evidence type="ECO:0000256" key="11">
    <source>
        <dbReference type="RuleBase" id="RU362031"/>
    </source>
</evidence>
<sequence>MELIYTILITLFSLALLVTVHEFGHFWVARRCGVTVLRFSVGFGRPLLTWHDRHGTEYVIAMLPLGGYVKMLDERVEEVTPGAEDGAFNRKSVWARIAIVAAGPAANLILAVVAYWFVFIAGETGIAPIIGKVEADSVAAVAGLETGQEIVAIDGRATPTWQAVNFRLLDRIGDSGPLHFSVRYPDSDLVYQSTATLQNWLADSEQPNLVAGLGIQVMRPPIPVILDEIVADSPAAAAGLRSGDRVFAADGQLMPEWQQWVEYVRARPGTEMLLEYERDGVAAQALLIPARKQSDDGTTYGQVGVTVKVPEWPPEMVREFHYGPWSALVAATTRTGDLVIFTLNSIKKMLTGLISTKNLSGPITIAKVATASAESGLESFIAFLALLSVSLGVINLLPVPVLDGGHLLFYSLEALFGRPVPEKLQVVGYQVGLSIIMGVMVLALYNDITRL</sequence>
<proteinExistence type="inferred from homology"/>
<keyword evidence="9 11" id="KW-0482">Metalloprotease</keyword>
<reference evidence="13" key="1">
    <citation type="submission" date="2019-02" db="EMBL/GenBank/DDBJ databases">
        <authorList>
            <person name="Li S.-H."/>
        </authorList>
    </citation>
    <scope>NUCLEOTIDE SEQUENCE</scope>
    <source>
        <strain evidence="13">IMCC14734</strain>
    </source>
</reference>
<keyword evidence="8 11" id="KW-1133">Transmembrane helix</keyword>
<dbReference type="CDD" id="cd06163">
    <property type="entry name" value="S2P-M50_PDZ_RseP-like"/>
    <property type="match status" value="2"/>
</dbReference>
<evidence type="ECO:0000256" key="9">
    <source>
        <dbReference type="ARBA" id="ARBA00023049"/>
    </source>
</evidence>
<comment type="subcellular location">
    <subcellularLocation>
        <location evidence="2">Membrane</location>
        <topology evidence="2">Multi-pass membrane protein</topology>
    </subcellularLocation>
</comment>
<dbReference type="SMART" id="SM00228">
    <property type="entry name" value="PDZ"/>
    <property type="match status" value="2"/>
</dbReference>
<dbReference type="EC" id="3.4.24.-" evidence="11"/>
<dbReference type="Gene3D" id="2.30.42.10">
    <property type="match status" value="2"/>
</dbReference>
<feature type="transmembrane region" description="Helical" evidence="11">
    <location>
        <begin position="93"/>
        <end position="118"/>
    </location>
</feature>
<evidence type="ECO:0000256" key="3">
    <source>
        <dbReference type="ARBA" id="ARBA00007931"/>
    </source>
</evidence>